<accession>A0A1V6PQH2</accession>
<dbReference type="Gene3D" id="3.40.1090.10">
    <property type="entry name" value="Cytosolic phospholipase A2 catalytic domain"/>
    <property type="match status" value="2"/>
</dbReference>
<name>A0A1V6PQH2_9EURO</name>
<dbReference type="STRING" id="416450.A0A1V6PQH2"/>
<evidence type="ECO:0000256" key="2">
    <source>
        <dbReference type="ARBA" id="ARBA00022963"/>
    </source>
</evidence>
<evidence type="ECO:0000313" key="4">
    <source>
        <dbReference type="Proteomes" id="UP000191672"/>
    </source>
</evidence>
<dbReference type="PANTHER" id="PTHR24185">
    <property type="entry name" value="CALCIUM-INDEPENDENT PHOSPHOLIPASE A2-GAMMA"/>
    <property type="match status" value="1"/>
</dbReference>
<dbReference type="SUPFAM" id="SSF52151">
    <property type="entry name" value="FabD/lysophospholipase-like"/>
    <property type="match status" value="1"/>
</dbReference>
<dbReference type="PANTHER" id="PTHR24185:SF1">
    <property type="entry name" value="CALCIUM-INDEPENDENT PHOSPHOLIPASE A2-GAMMA"/>
    <property type="match status" value="1"/>
</dbReference>
<evidence type="ECO:0000313" key="3">
    <source>
        <dbReference type="EMBL" id="OQD79248.1"/>
    </source>
</evidence>
<evidence type="ECO:0008006" key="5">
    <source>
        <dbReference type="Google" id="ProtNLM"/>
    </source>
</evidence>
<organism evidence="3 4">
    <name type="scientific">Penicillium antarcticum</name>
    <dbReference type="NCBI Taxonomy" id="416450"/>
    <lineage>
        <taxon>Eukaryota</taxon>
        <taxon>Fungi</taxon>
        <taxon>Dikarya</taxon>
        <taxon>Ascomycota</taxon>
        <taxon>Pezizomycotina</taxon>
        <taxon>Eurotiomycetes</taxon>
        <taxon>Eurotiomycetidae</taxon>
        <taxon>Eurotiales</taxon>
        <taxon>Aspergillaceae</taxon>
        <taxon>Penicillium</taxon>
    </lineage>
</organism>
<dbReference type="GO" id="GO:0019369">
    <property type="term" value="P:arachidonate metabolic process"/>
    <property type="evidence" value="ECO:0007669"/>
    <property type="project" value="TreeGrafter"/>
</dbReference>
<dbReference type="EMBL" id="MDYN01000056">
    <property type="protein sequence ID" value="OQD79248.1"/>
    <property type="molecule type" value="Genomic_DNA"/>
</dbReference>
<keyword evidence="1" id="KW-0378">Hydrolase</keyword>
<evidence type="ECO:0000256" key="1">
    <source>
        <dbReference type="ARBA" id="ARBA00022801"/>
    </source>
</evidence>
<gene>
    <name evidence="3" type="ORF">PENANT_c056G04672</name>
</gene>
<reference evidence="4" key="1">
    <citation type="journal article" date="2017" name="Nat. Microbiol.">
        <title>Global analysis of biosynthetic gene clusters reveals vast potential of secondary metabolite production in Penicillium species.</title>
        <authorList>
            <person name="Nielsen J.C."/>
            <person name="Grijseels S."/>
            <person name="Prigent S."/>
            <person name="Ji B."/>
            <person name="Dainat J."/>
            <person name="Nielsen K.F."/>
            <person name="Frisvad J.C."/>
            <person name="Workman M."/>
            <person name="Nielsen J."/>
        </authorList>
    </citation>
    <scope>NUCLEOTIDE SEQUENCE [LARGE SCALE GENOMIC DNA]</scope>
    <source>
        <strain evidence="4">IBT 31811</strain>
    </source>
</reference>
<proteinExistence type="predicted"/>
<keyword evidence="2" id="KW-0442">Lipid degradation</keyword>
<keyword evidence="2" id="KW-0443">Lipid metabolism</keyword>
<dbReference type="Proteomes" id="UP000191672">
    <property type="component" value="Unassembled WGS sequence"/>
</dbReference>
<comment type="caution">
    <text evidence="3">The sequence shown here is derived from an EMBL/GenBank/DDBJ whole genome shotgun (WGS) entry which is preliminary data.</text>
</comment>
<dbReference type="AlphaFoldDB" id="A0A1V6PQH2"/>
<dbReference type="InterPro" id="IPR016035">
    <property type="entry name" value="Acyl_Trfase/lysoPLipase"/>
</dbReference>
<keyword evidence="4" id="KW-1185">Reference proteome</keyword>
<dbReference type="GO" id="GO:0047499">
    <property type="term" value="F:calcium-independent phospholipase A2 activity"/>
    <property type="evidence" value="ECO:0007669"/>
    <property type="project" value="TreeGrafter"/>
</dbReference>
<sequence>MVPPVLPWALLPRRRVDSLSTLVQLYEPYTDSVLWKCRPASVTIIHGDQPRAYGPGLYTSLHDVQGEQTLCNFLQLSAACSLESRPLYAKHLCLEFSDVICINWFQAIDQDSDLNGALAPVFAKMFLEDADLLPHGFLPTELFASIYGPLCRQAWHHAVRDCDWITHKGLGSFLDAVVSRMGHQVPDLWHNAQLGLQKVRGKPLCCMCPWNMQPWAVFPCGHGICERDAWRYSGIQPNDAEHPTLSHFKACPACHAPVDLKLRLRPLQAGYRVATFDGGGVLGIVSLIALRTITEGLPRALSAHHFFDLIVGTSTAITSATFDSRLCLFRSYGDVLREAERGNYKPESLFDLPLWQAIATSCAAPLVFEPVNGLQDGAFAANCPAWVAMMEVNELSMLGSRLLDFSVSFGTGQFLSPDRSRSRSWLKHLVPEWVSRLGCGLGSVVDADSMYGKFSSALNRAERDGKHYRVEPSFRTVPIALDDPAFLTDLTTETELYMKSPNVQQSTLHLQLAMLASCFYAALLSPPAFDSNVGQYCARLAVLSRWPEDGDIRQSLGEKLEHASFIVGTLARPYTIPLYCTIYRGPAVSDAADIPATSAMLVSLGYTQAGRLPFGRWLQQTSLYCPTCKWLTRNGFGTDYLVTGCPAMKD</sequence>
<dbReference type="GO" id="GO:0016042">
    <property type="term" value="P:lipid catabolic process"/>
    <property type="evidence" value="ECO:0007669"/>
    <property type="project" value="UniProtKB-KW"/>
</dbReference>
<dbReference type="GO" id="GO:0016020">
    <property type="term" value="C:membrane"/>
    <property type="evidence" value="ECO:0007669"/>
    <property type="project" value="TreeGrafter"/>
</dbReference>
<protein>
    <recommendedName>
        <fullName evidence="5">PNPLA domain-containing protein</fullName>
    </recommendedName>
</protein>